<protein>
    <recommendedName>
        <fullName evidence="12">Taste receptor type 2</fullName>
    </recommendedName>
</protein>
<dbReference type="KEGG" id="dne:112990860"/>
<accession>A0A8C4K9Z7</accession>
<evidence type="ECO:0000256" key="3">
    <source>
        <dbReference type="ARBA" id="ARBA00022480"/>
    </source>
</evidence>
<dbReference type="FunFam" id="1.20.1070.10:FF:000055">
    <property type="entry name" value="Taste receptor type 2"/>
    <property type="match status" value="1"/>
</dbReference>
<dbReference type="OrthoDB" id="8876749at2759"/>
<gene>
    <name evidence="14" type="primary">LOC112990860</name>
</gene>
<sequence length="311" mass="35682">MPTSFSLFFLVIAIIESVAGLLGNGTILAVSSTSWVRSKILSSYDMIMIFLSLSRFCLQSWMMLDLFLSLVYPASYYVEKLFVTFKTVFMFLNYSSLWFAAWLSVFYCTKIATFTQSFFIRLKQRISSLVPWMLITSSLFSFATCLPFSWDIYNVHNNFTTPLTVTNSSERRARMKISFFSLILLCNAGIALPLIVFVVSSILLIRSLWRHMRQMQNNATGFRDPCLEAHMGAIKSVFSFLILYVTYFIALVLILSNMFLPFSIWEAICVAVMAACPAGHSMILIWSNPKFRELPARILHHTNCQMRPRSM</sequence>
<keyword evidence="8 12" id="KW-0472">Membrane</keyword>
<keyword evidence="15" id="KW-1185">Reference proteome</keyword>
<dbReference type="CDD" id="cd15908">
    <property type="entry name" value="7tm_TAS2R40-like"/>
    <property type="match status" value="1"/>
</dbReference>
<evidence type="ECO:0000313" key="15">
    <source>
        <dbReference type="Proteomes" id="UP000694423"/>
    </source>
</evidence>
<organism evidence="14 15">
    <name type="scientific">Dromaius novaehollandiae</name>
    <name type="common">Emu</name>
    <dbReference type="NCBI Taxonomy" id="8790"/>
    <lineage>
        <taxon>Eukaryota</taxon>
        <taxon>Metazoa</taxon>
        <taxon>Chordata</taxon>
        <taxon>Craniata</taxon>
        <taxon>Vertebrata</taxon>
        <taxon>Euteleostomi</taxon>
        <taxon>Archelosauria</taxon>
        <taxon>Archosauria</taxon>
        <taxon>Dinosauria</taxon>
        <taxon>Saurischia</taxon>
        <taxon>Theropoda</taxon>
        <taxon>Coelurosauria</taxon>
        <taxon>Aves</taxon>
        <taxon>Palaeognathae</taxon>
        <taxon>Casuariiformes</taxon>
        <taxon>Dromaiidae</taxon>
        <taxon>Dromaius</taxon>
    </lineage>
</organism>
<evidence type="ECO:0000256" key="13">
    <source>
        <dbReference type="SAM" id="Phobius"/>
    </source>
</evidence>
<evidence type="ECO:0000256" key="9">
    <source>
        <dbReference type="ARBA" id="ARBA00023170"/>
    </source>
</evidence>
<dbReference type="Pfam" id="PF05296">
    <property type="entry name" value="TAS2R"/>
    <property type="match status" value="1"/>
</dbReference>
<dbReference type="GO" id="GO:0033038">
    <property type="term" value="F:bitter taste receptor activity"/>
    <property type="evidence" value="ECO:0007669"/>
    <property type="project" value="InterPro"/>
</dbReference>
<evidence type="ECO:0000256" key="12">
    <source>
        <dbReference type="RuleBase" id="RU004424"/>
    </source>
</evidence>
<proteinExistence type="inferred from homology"/>
<dbReference type="Proteomes" id="UP000694423">
    <property type="component" value="Unplaced"/>
</dbReference>
<keyword evidence="6 13" id="KW-1133">Transmembrane helix</keyword>
<dbReference type="InterPro" id="IPR007960">
    <property type="entry name" value="TAS2R"/>
</dbReference>
<keyword evidence="9 12" id="KW-0675">Receptor</keyword>
<feature type="transmembrane region" description="Helical" evidence="13">
    <location>
        <begin position="262"/>
        <end position="287"/>
    </location>
</feature>
<dbReference type="PANTHER" id="PTHR11394">
    <property type="entry name" value="TASTE RECEPTOR TYPE 2"/>
    <property type="match status" value="1"/>
</dbReference>
<feature type="transmembrane region" description="Helical" evidence="13">
    <location>
        <begin position="6"/>
        <end position="31"/>
    </location>
</feature>
<feature type="transmembrane region" description="Helical" evidence="13">
    <location>
        <begin position="177"/>
        <end position="205"/>
    </location>
</feature>
<dbReference type="Ensembl" id="ENSDNVT00000024873.1">
    <property type="protein sequence ID" value="ENSDNVP00000020631.1"/>
    <property type="gene ID" value="ENSDNVG00000014445.1"/>
</dbReference>
<name>A0A8C4K9Z7_DRONO</name>
<comment type="similarity">
    <text evidence="2 11">Belongs to the G-protein coupled receptor T2R family.</text>
</comment>
<dbReference type="RefSeq" id="XP_025968663.1">
    <property type="nucleotide sequence ID" value="XM_026112878.2"/>
</dbReference>
<reference evidence="14" key="2">
    <citation type="submission" date="2025-09" db="UniProtKB">
        <authorList>
            <consortium name="Ensembl"/>
        </authorList>
    </citation>
    <scope>IDENTIFICATION</scope>
</reference>
<feature type="transmembrane region" description="Helical" evidence="13">
    <location>
        <begin position="237"/>
        <end position="256"/>
    </location>
</feature>
<dbReference type="GO" id="GO:0004930">
    <property type="term" value="F:G protein-coupled receptor activity"/>
    <property type="evidence" value="ECO:0007669"/>
    <property type="project" value="UniProtKB-KW"/>
</dbReference>
<dbReference type="GeneID" id="112990860"/>
<evidence type="ECO:0000313" key="14">
    <source>
        <dbReference type="Ensembl" id="ENSDNVP00000020631.1"/>
    </source>
</evidence>
<evidence type="ECO:0000256" key="7">
    <source>
        <dbReference type="ARBA" id="ARBA00023040"/>
    </source>
</evidence>
<dbReference type="GO" id="GO:0016020">
    <property type="term" value="C:membrane"/>
    <property type="evidence" value="ECO:0007669"/>
    <property type="project" value="UniProtKB-SubCell"/>
</dbReference>
<evidence type="ECO:0000256" key="2">
    <source>
        <dbReference type="ARBA" id="ARBA00007376"/>
    </source>
</evidence>
<comment type="subcellular location">
    <subcellularLocation>
        <location evidence="1 12">Membrane</location>
        <topology evidence="1 12">Multi-pass membrane protein</topology>
    </subcellularLocation>
</comment>
<feature type="transmembrane region" description="Helical" evidence="13">
    <location>
        <begin position="129"/>
        <end position="150"/>
    </location>
</feature>
<evidence type="ECO:0000256" key="10">
    <source>
        <dbReference type="ARBA" id="ARBA00023224"/>
    </source>
</evidence>
<feature type="transmembrane region" description="Helical" evidence="13">
    <location>
        <begin position="88"/>
        <end position="108"/>
    </location>
</feature>
<evidence type="ECO:0000256" key="6">
    <source>
        <dbReference type="ARBA" id="ARBA00022989"/>
    </source>
</evidence>
<dbReference type="Gene3D" id="1.20.1070.10">
    <property type="entry name" value="Rhodopsin 7-helix transmembrane proteins"/>
    <property type="match status" value="1"/>
</dbReference>
<evidence type="ECO:0000256" key="1">
    <source>
        <dbReference type="ARBA" id="ARBA00004141"/>
    </source>
</evidence>
<evidence type="ECO:0000256" key="11">
    <source>
        <dbReference type="RuleBase" id="RU004423"/>
    </source>
</evidence>
<dbReference type="PANTHER" id="PTHR11394:SF47">
    <property type="entry name" value="TASTE RECEPTOR TYPE 2 MEMBER 40"/>
    <property type="match status" value="1"/>
</dbReference>
<keyword evidence="10 12" id="KW-0807">Transducer</keyword>
<keyword evidence="3 12" id="KW-0919">Taste</keyword>
<evidence type="ECO:0000256" key="5">
    <source>
        <dbReference type="ARBA" id="ARBA00022692"/>
    </source>
</evidence>
<feature type="transmembrane region" description="Helical" evidence="13">
    <location>
        <begin position="43"/>
        <end position="68"/>
    </location>
</feature>
<keyword evidence="7 12" id="KW-0297">G-protein coupled receptor</keyword>
<dbReference type="AlphaFoldDB" id="A0A8C4K9Z7"/>
<keyword evidence="4 12" id="KW-0716">Sensory transduction</keyword>
<evidence type="ECO:0000256" key="4">
    <source>
        <dbReference type="ARBA" id="ARBA00022606"/>
    </source>
</evidence>
<dbReference type="SUPFAM" id="SSF81321">
    <property type="entry name" value="Family A G protein-coupled receptor-like"/>
    <property type="match status" value="1"/>
</dbReference>
<reference evidence="14" key="1">
    <citation type="submission" date="2025-08" db="UniProtKB">
        <authorList>
            <consortium name="Ensembl"/>
        </authorList>
    </citation>
    <scope>IDENTIFICATION</scope>
</reference>
<evidence type="ECO:0000256" key="8">
    <source>
        <dbReference type="ARBA" id="ARBA00023136"/>
    </source>
</evidence>
<keyword evidence="5 12" id="KW-0812">Transmembrane</keyword>